<dbReference type="Proteomes" id="UP000658258">
    <property type="component" value="Unassembled WGS sequence"/>
</dbReference>
<dbReference type="InterPro" id="IPR036968">
    <property type="entry name" value="Enolpyruvate_Tfrase_sf"/>
</dbReference>
<keyword evidence="5" id="KW-0808">Transferase</keyword>
<keyword evidence="9" id="KW-0175">Coiled coil</keyword>
<dbReference type="Gene3D" id="3.65.10.10">
    <property type="entry name" value="Enolpyruvate transferase domain"/>
    <property type="match status" value="3"/>
</dbReference>
<dbReference type="PANTHER" id="PTHR21090">
    <property type="entry name" value="AROM/DEHYDROQUINATE SYNTHASE"/>
    <property type="match status" value="1"/>
</dbReference>
<sequence length="405" mass="45908">MDTKKLPHSPKLKSVDIPLEASKSESNRALIINAISGNRSVIRNLSNARDTQTMLRLLSSEETTLDVLDAGTTMRFLTAYSILGEQPKILTGTERMQQRPIHILAKSLKQLGAKIKYLNEEGFPPLRIKPLEHQKTNRLSIRGDVSSQFISALLMIAPALPQGLSLELKGKIGSRPYIQMTLDMMRLFGVQSNWTNNTIEIAPQSYGEYPYMVESDWSGASYWYSFVALADEAKIKLLGLRQKSLQGDIAIVRIMNQLGVMSTFEDDGVVLEKIPHQEELEFDFSDCPDLAQTVAVVCGIKGIHCRMTGLESLRIKETDRIKALKKELKKFKIKLKEVEEGFWEVKSKYQPSEEIIAIETYDDHRMAMAFAPIMTRQPIIIHNPSVVNKSYPGFWEHVDKIRLEK</sequence>
<evidence type="ECO:0000256" key="8">
    <source>
        <dbReference type="ARBA" id="ARBA00044633"/>
    </source>
</evidence>
<name>A0ABQ3I5I5_9BACT</name>
<comment type="catalytic activity">
    <reaction evidence="8">
        <text>3-phosphoshikimate + phosphoenolpyruvate = 5-O-(1-carboxyvinyl)-3-phosphoshikimate + phosphate</text>
        <dbReference type="Rhea" id="RHEA:21256"/>
        <dbReference type="ChEBI" id="CHEBI:43474"/>
        <dbReference type="ChEBI" id="CHEBI:57701"/>
        <dbReference type="ChEBI" id="CHEBI:58702"/>
        <dbReference type="ChEBI" id="CHEBI:145989"/>
        <dbReference type="EC" id="2.5.1.19"/>
    </reaction>
    <physiologicalReaction direction="left-to-right" evidence="8">
        <dbReference type="Rhea" id="RHEA:21257"/>
    </physiologicalReaction>
</comment>
<keyword evidence="4" id="KW-0028">Amino-acid biosynthesis</keyword>
<evidence type="ECO:0000256" key="1">
    <source>
        <dbReference type="ARBA" id="ARBA00004811"/>
    </source>
</evidence>
<dbReference type="RefSeq" id="WP_189630299.1">
    <property type="nucleotide sequence ID" value="NZ_BNAG01000003.1"/>
</dbReference>
<comment type="caution">
    <text evidence="11">The sequence shown here is derived from an EMBL/GenBank/DDBJ whole genome shotgun (WGS) entry which is preliminary data.</text>
</comment>
<evidence type="ECO:0000259" key="10">
    <source>
        <dbReference type="Pfam" id="PF00275"/>
    </source>
</evidence>
<accession>A0ABQ3I5I5</accession>
<dbReference type="EMBL" id="BNAG01000003">
    <property type="protein sequence ID" value="GHE66281.1"/>
    <property type="molecule type" value="Genomic_DNA"/>
</dbReference>
<organism evidence="11 12">
    <name type="scientific">Roseivirga thermotolerans</name>
    <dbReference type="NCBI Taxonomy" id="1758176"/>
    <lineage>
        <taxon>Bacteria</taxon>
        <taxon>Pseudomonadati</taxon>
        <taxon>Bacteroidota</taxon>
        <taxon>Cytophagia</taxon>
        <taxon>Cytophagales</taxon>
        <taxon>Roseivirgaceae</taxon>
        <taxon>Roseivirga</taxon>
    </lineage>
</organism>
<gene>
    <name evidence="11" type="primary">aroA</name>
    <name evidence="11" type="ORF">GCM10011340_21920</name>
</gene>
<comment type="pathway">
    <text evidence="1">Metabolic intermediate biosynthesis; chorismate biosynthesis; chorismate from D-erythrose 4-phosphate and phosphoenolpyruvate: step 6/7.</text>
</comment>
<evidence type="ECO:0000313" key="11">
    <source>
        <dbReference type="EMBL" id="GHE66281.1"/>
    </source>
</evidence>
<dbReference type="InterPro" id="IPR013792">
    <property type="entry name" value="RNA3'P_cycl/enolpyr_Trfase_a/b"/>
</dbReference>
<evidence type="ECO:0000256" key="7">
    <source>
        <dbReference type="ARBA" id="ARBA00030046"/>
    </source>
</evidence>
<evidence type="ECO:0000256" key="6">
    <source>
        <dbReference type="ARBA" id="ARBA00023141"/>
    </source>
</evidence>
<proteinExistence type="inferred from homology"/>
<feature type="domain" description="Enolpyruvate transferase" evidence="10">
    <location>
        <begin position="61"/>
        <end position="397"/>
    </location>
</feature>
<evidence type="ECO:0000256" key="3">
    <source>
        <dbReference type="ARBA" id="ARBA00012450"/>
    </source>
</evidence>
<evidence type="ECO:0000256" key="5">
    <source>
        <dbReference type="ARBA" id="ARBA00022679"/>
    </source>
</evidence>
<keyword evidence="6" id="KW-0057">Aromatic amino acid biosynthesis</keyword>
<dbReference type="Pfam" id="PF00275">
    <property type="entry name" value="EPSP_synthase"/>
    <property type="match status" value="1"/>
</dbReference>
<dbReference type="EC" id="2.5.1.19" evidence="3"/>
<evidence type="ECO:0000256" key="4">
    <source>
        <dbReference type="ARBA" id="ARBA00022605"/>
    </source>
</evidence>
<evidence type="ECO:0000313" key="12">
    <source>
        <dbReference type="Proteomes" id="UP000658258"/>
    </source>
</evidence>
<evidence type="ECO:0000256" key="9">
    <source>
        <dbReference type="SAM" id="Coils"/>
    </source>
</evidence>
<reference evidence="12" key="1">
    <citation type="journal article" date="2019" name="Int. J. Syst. Evol. Microbiol.">
        <title>The Global Catalogue of Microorganisms (GCM) 10K type strain sequencing project: providing services to taxonomists for standard genome sequencing and annotation.</title>
        <authorList>
            <consortium name="The Broad Institute Genomics Platform"/>
            <consortium name="The Broad Institute Genome Sequencing Center for Infectious Disease"/>
            <person name="Wu L."/>
            <person name="Ma J."/>
        </authorList>
    </citation>
    <scope>NUCLEOTIDE SEQUENCE [LARGE SCALE GENOMIC DNA]</scope>
    <source>
        <strain evidence="12">CGMCC 1.15111</strain>
    </source>
</reference>
<feature type="coiled-coil region" evidence="9">
    <location>
        <begin position="314"/>
        <end position="341"/>
    </location>
</feature>
<dbReference type="InterPro" id="IPR006264">
    <property type="entry name" value="EPSP_synthase"/>
</dbReference>
<evidence type="ECO:0000256" key="2">
    <source>
        <dbReference type="ARBA" id="ARBA00009948"/>
    </source>
</evidence>
<keyword evidence="12" id="KW-1185">Reference proteome</keyword>
<dbReference type="InterPro" id="IPR001986">
    <property type="entry name" value="Enolpyruvate_Tfrase_dom"/>
</dbReference>
<comment type="similarity">
    <text evidence="2">Belongs to the EPSP synthase family.</text>
</comment>
<protein>
    <recommendedName>
        <fullName evidence="3">3-phosphoshikimate 1-carboxyvinyltransferase</fullName>
        <ecNumber evidence="3">2.5.1.19</ecNumber>
    </recommendedName>
    <alternativeName>
        <fullName evidence="7">5-enolpyruvylshikimate-3-phosphate synthase</fullName>
    </alternativeName>
</protein>
<dbReference type="PIRSF" id="PIRSF000505">
    <property type="entry name" value="EPSPS"/>
    <property type="match status" value="1"/>
</dbReference>
<dbReference type="PANTHER" id="PTHR21090:SF5">
    <property type="entry name" value="PENTAFUNCTIONAL AROM POLYPEPTIDE"/>
    <property type="match status" value="1"/>
</dbReference>
<dbReference type="SUPFAM" id="SSF55205">
    <property type="entry name" value="EPT/RTPC-like"/>
    <property type="match status" value="1"/>
</dbReference>